<proteinExistence type="predicted"/>
<feature type="region of interest" description="Disordered" evidence="1">
    <location>
        <begin position="501"/>
        <end position="525"/>
    </location>
</feature>
<sequence length="886" mass="99383">MDPQHFNAFNVPASSHVQHAVSEAPQRDEAVQFEQHLAEASQAAPGAIRDPAYPNLSTEDQHLIERVITQYKAQKKPTPGTVRHYTQVLHRLVNDLRTRGQTTDLADHESLLEYANTYFPNDSNIKAGLRVLGAYHGIDSNYPHLSPEDLSLIDRIITQYAPHKNVLPATATQYSTALRRLANDVRARGQTIDLADHKFLLDHTNTYFPKDEYMKRGLSVLLAYYGRDPAYPNLSTEDRNLIDRVITQFAARKNPKPETVERYTRALRQLANDFRGRGQTTDLADHKSLLEYANAYFPKNGQMRSVVGVLRKYYAPDDNAAPSRAAKRLRTLNDLEEIVVYRQSSANVASEGSSAAPQVDSRGVIIRGQSDRRPVYSEDAAAVSELEQALIKGGMTSRWAGQLGSSLVGFSRWLFENNRSSIVARLDRKALSNDGAILKHKGGNNTILLKALKYFHTFRTTGVVVPKQPGRASAKLNSSDQNVALNPENAVQMVPRRIDDAAAQHSARHEASTRLEELGEGQDGQHAPWSLIQEQTALDSEQLPQGELRRVLDHLDDEAMPPPASLASEELQRLEKQLHNELHGLGDNDPALSFSIDPEEFTLDRELFSPEELLRPLDDEPAEELQRLEKQLHDELHALGANHPAPSVDPEEFTLELEQFSPGELRQLLDHEPAEEIQQRRHDHLAPSASAQAGLDSEQLPQGELRRVLDYLDDEAMPSAVSVALEELQRIEKQFPDEPRVNHPALSFPTDPEDLTLDRELFSPEELLRPLSDEPAEELQESRDDQPAPSAFMQAQAASHSEQLPQAALRRVLDHLEDEAMPLPASVASNELQRLEKQLRDEFHGLGDNHPALSFSVNQEDLTFDLERFSPGELRRLLDEEPAEEL</sequence>
<reference evidence="2 3" key="1">
    <citation type="submission" date="2016-10" db="EMBL/GenBank/DDBJ databases">
        <authorList>
            <person name="de Groot N.N."/>
        </authorList>
    </citation>
    <scope>NUCLEOTIDE SEQUENCE [LARGE SCALE GENOMIC DNA]</scope>
    <source>
        <strain evidence="2 3">R5</strain>
    </source>
</reference>
<dbReference type="AlphaFoldDB" id="A0A1G7JW14"/>
<name>A0A1G7JW14_9BRAD</name>
<dbReference type="Proteomes" id="UP000199245">
    <property type="component" value="Unassembled WGS sequence"/>
</dbReference>
<evidence type="ECO:0000256" key="1">
    <source>
        <dbReference type="SAM" id="MobiDB-lite"/>
    </source>
</evidence>
<dbReference type="RefSeq" id="WP_176937182.1">
    <property type="nucleotide sequence ID" value="NZ_FMZW01000050.1"/>
</dbReference>
<accession>A0A1G7JW14</accession>
<organism evidence="2 3">
    <name type="scientific">Bradyrhizobium brasilense</name>
    <dbReference type="NCBI Taxonomy" id="1419277"/>
    <lineage>
        <taxon>Bacteria</taxon>
        <taxon>Pseudomonadati</taxon>
        <taxon>Pseudomonadota</taxon>
        <taxon>Alphaproteobacteria</taxon>
        <taxon>Hyphomicrobiales</taxon>
        <taxon>Nitrobacteraceae</taxon>
        <taxon>Bradyrhizobium</taxon>
    </lineage>
</organism>
<evidence type="ECO:0008006" key="4">
    <source>
        <dbReference type="Google" id="ProtNLM"/>
    </source>
</evidence>
<protein>
    <recommendedName>
        <fullName evidence="4">Core-binding (CB) domain-containing protein</fullName>
    </recommendedName>
</protein>
<feature type="region of interest" description="Disordered" evidence="1">
    <location>
        <begin position="769"/>
        <end position="804"/>
    </location>
</feature>
<feature type="region of interest" description="Disordered" evidence="1">
    <location>
        <begin position="735"/>
        <end position="755"/>
    </location>
</feature>
<dbReference type="EMBL" id="FMZW01000050">
    <property type="protein sequence ID" value="SDF29120.1"/>
    <property type="molecule type" value="Genomic_DNA"/>
</dbReference>
<gene>
    <name evidence="2" type="ORF">SAMN05216337_105033</name>
</gene>
<evidence type="ECO:0000313" key="3">
    <source>
        <dbReference type="Proteomes" id="UP000199245"/>
    </source>
</evidence>
<evidence type="ECO:0000313" key="2">
    <source>
        <dbReference type="EMBL" id="SDF29120.1"/>
    </source>
</evidence>
<feature type="region of interest" description="Disordered" evidence="1">
    <location>
        <begin position="675"/>
        <end position="700"/>
    </location>
</feature>
<feature type="compositionally biased region" description="Basic and acidic residues" evidence="1">
    <location>
        <begin position="501"/>
        <end position="517"/>
    </location>
</feature>